<evidence type="ECO:0000259" key="2">
    <source>
        <dbReference type="Pfam" id="PF15749"/>
    </source>
</evidence>
<gene>
    <name evidence="4" type="primary">MRNIP</name>
</gene>
<dbReference type="GO" id="GO:0007095">
    <property type="term" value="P:mitotic G2 DNA damage checkpoint signaling"/>
    <property type="evidence" value="ECO:0007669"/>
    <property type="project" value="TreeGrafter"/>
</dbReference>
<accession>A0A6J3H7Z8</accession>
<dbReference type="GO" id="GO:0005634">
    <property type="term" value="C:nucleus"/>
    <property type="evidence" value="ECO:0007669"/>
    <property type="project" value="TreeGrafter"/>
</dbReference>
<feature type="compositionally biased region" description="Low complexity" evidence="1">
    <location>
        <begin position="248"/>
        <end position="262"/>
    </location>
</feature>
<feature type="region of interest" description="Disordered" evidence="1">
    <location>
        <begin position="76"/>
        <end position="104"/>
    </location>
</feature>
<dbReference type="GO" id="GO:0003682">
    <property type="term" value="F:chromatin binding"/>
    <property type="evidence" value="ECO:0007669"/>
    <property type="project" value="TreeGrafter"/>
</dbReference>
<dbReference type="CTD" id="51149"/>
<keyword evidence="3" id="KW-1185">Reference proteome</keyword>
<feature type="compositionally biased region" description="Polar residues" evidence="1">
    <location>
        <begin position="87"/>
        <end position="104"/>
    </location>
</feature>
<organism evidence="3 4">
    <name type="scientific">Sapajus apella</name>
    <name type="common">Brown-capped capuchin</name>
    <name type="synonym">Cebus apella</name>
    <dbReference type="NCBI Taxonomy" id="9515"/>
    <lineage>
        <taxon>Eukaryota</taxon>
        <taxon>Metazoa</taxon>
        <taxon>Chordata</taxon>
        <taxon>Craniata</taxon>
        <taxon>Vertebrata</taxon>
        <taxon>Euteleostomi</taxon>
        <taxon>Mammalia</taxon>
        <taxon>Eutheria</taxon>
        <taxon>Euarchontoglires</taxon>
        <taxon>Primates</taxon>
        <taxon>Haplorrhini</taxon>
        <taxon>Platyrrhini</taxon>
        <taxon>Cebidae</taxon>
        <taxon>Cebinae</taxon>
        <taxon>Sapajus</taxon>
    </lineage>
</organism>
<dbReference type="RefSeq" id="XP_032126130.1">
    <property type="nucleotide sequence ID" value="XM_032270239.1"/>
</dbReference>
<evidence type="ECO:0000313" key="4">
    <source>
        <dbReference type="RefSeq" id="XP_032126130.1"/>
    </source>
</evidence>
<dbReference type="InterPro" id="IPR032739">
    <property type="entry name" value="MRNIP"/>
</dbReference>
<dbReference type="PANTHER" id="PTHR15863">
    <property type="entry name" value="MRN COMPLEX-INTERACTING PROTEIN"/>
    <property type="match status" value="1"/>
</dbReference>
<reference evidence="4" key="1">
    <citation type="submission" date="2025-08" db="UniProtKB">
        <authorList>
            <consortium name="RefSeq"/>
        </authorList>
    </citation>
    <scope>IDENTIFICATION</scope>
    <source>
        <tissue evidence="4">Blood</tissue>
    </source>
</reference>
<protein>
    <submittedName>
        <fullName evidence="4">MRN complex-interacting protein isoform X1</fullName>
    </submittedName>
</protein>
<dbReference type="PANTHER" id="PTHR15863:SF2">
    <property type="entry name" value="MRN COMPLEX-INTERACTING PROTEIN"/>
    <property type="match status" value="1"/>
</dbReference>
<proteinExistence type="predicted"/>
<dbReference type="Pfam" id="PF15749">
    <property type="entry name" value="MRNIP"/>
    <property type="match status" value="1"/>
</dbReference>
<feature type="region of interest" description="Disordered" evidence="1">
    <location>
        <begin position="129"/>
        <end position="157"/>
    </location>
</feature>
<feature type="region of interest" description="Disordered" evidence="1">
    <location>
        <begin position="212"/>
        <end position="321"/>
    </location>
</feature>
<evidence type="ECO:0000313" key="3">
    <source>
        <dbReference type="Proteomes" id="UP000504640"/>
    </source>
</evidence>
<feature type="domain" description="MRN complex-interacting protein N-terminal" evidence="2">
    <location>
        <begin position="9"/>
        <end position="110"/>
    </location>
</feature>
<dbReference type="InterPro" id="IPR049472">
    <property type="entry name" value="MRNIP_N"/>
</dbReference>
<dbReference type="AlphaFoldDB" id="A0A6J3H7Z8"/>
<sequence>MAPPQHFRVLRCCSCRLFQAHQVKKNVKWTCKACGEKQSFLRAYGEGSGADCRRHVQKLNLLQGQVSELPLRSLEETVSASEEENMGHQQAGNVKQQEKSQPSGSRWLKYLEKDSQELELEGGGVCFSKQPSSKIEEPGPHFSQDLPRKRKWSQSTIQPPCSLGIQDSDGSEVAWEPQKGQAGLTWKVKQGGSPCLRENNAECSIRELRGPGQVTATSSKWAQFVLSPRNSSHVDREQPRPLQRNHRPAGPAQAKQGAPMAQTSREGLSRPTAAAQLPQATHTLTSGPERPCRKTSGDTRTCQAEGGPLVQEAQNPQPTRLCDLFTTGEDFDDDL</sequence>
<evidence type="ECO:0000256" key="1">
    <source>
        <dbReference type="SAM" id="MobiDB-lite"/>
    </source>
</evidence>
<name>A0A6J3H7Z8_SAPAP</name>
<dbReference type="Proteomes" id="UP000504640">
    <property type="component" value="Unplaced"/>
</dbReference>
<dbReference type="GeneID" id="116544112"/>